<name>A0ABN9B7V2_9NEOB</name>
<evidence type="ECO:0000313" key="2">
    <source>
        <dbReference type="Proteomes" id="UP001162483"/>
    </source>
</evidence>
<reference evidence="1" key="1">
    <citation type="submission" date="2023-05" db="EMBL/GenBank/DDBJ databases">
        <authorList>
            <person name="Stuckert A."/>
        </authorList>
    </citation>
    <scope>NUCLEOTIDE SEQUENCE</scope>
</reference>
<protein>
    <submittedName>
        <fullName evidence="1">Uncharacterized protein</fullName>
    </submittedName>
</protein>
<organism evidence="1 2">
    <name type="scientific">Staurois parvus</name>
    <dbReference type="NCBI Taxonomy" id="386267"/>
    <lineage>
        <taxon>Eukaryota</taxon>
        <taxon>Metazoa</taxon>
        <taxon>Chordata</taxon>
        <taxon>Craniata</taxon>
        <taxon>Vertebrata</taxon>
        <taxon>Euteleostomi</taxon>
        <taxon>Amphibia</taxon>
        <taxon>Batrachia</taxon>
        <taxon>Anura</taxon>
        <taxon>Neobatrachia</taxon>
        <taxon>Ranoidea</taxon>
        <taxon>Ranidae</taxon>
        <taxon>Staurois</taxon>
    </lineage>
</organism>
<dbReference type="EMBL" id="CATNWA010002727">
    <property type="protein sequence ID" value="CAI9543618.1"/>
    <property type="molecule type" value="Genomic_DNA"/>
</dbReference>
<dbReference type="Proteomes" id="UP001162483">
    <property type="component" value="Unassembled WGS sequence"/>
</dbReference>
<proteinExistence type="predicted"/>
<comment type="caution">
    <text evidence="1">The sequence shown here is derived from an EMBL/GenBank/DDBJ whole genome shotgun (WGS) entry which is preliminary data.</text>
</comment>
<sequence length="114" mass="12767">IYCGNSLQLVELFLFKHTATRFFKGFFAHFYLKKKVQITQMLPTQGGIHHQEIPTKIQPPGLYTVHCMFPADSSQIMATSTQLVWLSPDSKAETSCLPGWSPPDSVCRGGAQNH</sequence>
<evidence type="ECO:0000313" key="1">
    <source>
        <dbReference type="EMBL" id="CAI9543618.1"/>
    </source>
</evidence>
<feature type="non-terminal residue" evidence="1">
    <location>
        <position position="1"/>
    </location>
</feature>
<feature type="non-terminal residue" evidence="1">
    <location>
        <position position="114"/>
    </location>
</feature>
<accession>A0ABN9B7V2</accession>
<keyword evidence="2" id="KW-1185">Reference proteome</keyword>
<gene>
    <name evidence="1" type="ORF">SPARVUS_LOCUS2315724</name>
</gene>